<proteinExistence type="predicted"/>
<evidence type="ECO:0000313" key="2">
    <source>
        <dbReference type="EMBL" id="PVI06755.1"/>
    </source>
</evidence>
<keyword evidence="1" id="KW-0472">Membrane</keyword>
<keyword evidence="3" id="KW-1185">Reference proteome</keyword>
<keyword evidence="1" id="KW-1133">Transmembrane helix</keyword>
<dbReference type="Proteomes" id="UP000244855">
    <property type="component" value="Unassembled WGS sequence"/>
</dbReference>
<dbReference type="AlphaFoldDB" id="A0A2V1EBX3"/>
<protein>
    <submittedName>
        <fullName evidence="2">Uncharacterized protein</fullName>
    </submittedName>
</protein>
<evidence type="ECO:0000313" key="3">
    <source>
        <dbReference type="Proteomes" id="UP000244855"/>
    </source>
</evidence>
<name>A0A2V1EBX3_9PLEO</name>
<organism evidence="2 3">
    <name type="scientific">Periconia macrospinosa</name>
    <dbReference type="NCBI Taxonomy" id="97972"/>
    <lineage>
        <taxon>Eukaryota</taxon>
        <taxon>Fungi</taxon>
        <taxon>Dikarya</taxon>
        <taxon>Ascomycota</taxon>
        <taxon>Pezizomycotina</taxon>
        <taxon>Dothideomycetes</taxon>
        <taxon>Pleosporomycetidae</taxon>
        <taxon>Pleosporales</taxon>
        <taxon>Massarineae</taxon>
        <taxon>Periconiaceae</taxon>
        <taxon>Periconia</taxon>
    </lineage>
</organism>
<evidence type="ECO:0000256" key="1">
    <source>
        <dbReference type="SAM" id="Phobius"/>
    </source>
</evidence>
<dbReference type="EMBL" id="KZ805307">
    <property type="protein sequence ID" value="PVI06755.1"/>
    <property type="molecule type" value="Genomic_DNA"/>
</dbReference>
<feature type="transmembrane region" description="Helical" evidence="1">
    <location>
        <begin position="46"/>
        <end position="65"/>
    </location>
</feature>
<reference evidence="2 3" key="1">
    <citation type="journal article" date="2018" name="Sci. Rep.">
        <title>Comparative genomics provides insights into the lifestyle and reveals functional heterogeneity of dark septate endophytic fungi.</title>
        <authorList>
            <person name="Knapp D.G."/>
            <person name="Nemeth J.B."/>
            <person name="Barry K."/>
            <person name="Hainaut M."/>
            <person name="Henrissat B."/>
            <person name="Johnson J."/>
            <person name="Kuo A."/>
            <person name="Lim J.H.P."/>
            <person name="Lipzen A."/>
            <person name="Nolan M."/>
            <person name="Ohm R.A."/>
            <person name="Tamas L."/>
            <person name="Grigoriev I.V."/>
            <person name="Spatafora J.W."/>
            <person name="Nagy L.G."/>
            <person name="Kovacs G.M."/>
        </authorList>
    </citation>
    <scope>NUCLEOTIDE SEQUENCE [LARGE SCALE GENOMIC DNA]</scope>
    <source>
        <strain evidence="2 3">DSE2036</strain>
    </source>
</reference>
<accession>A0A2V1EBX3</accession>
<sequence length="187" mass="21550">MYAWYLCTYLFDNSKYVSSYIVLGMPGLWFSSDHRPCRMCLQPVRFLYFPFITYLTGTCIAAYYYEWKRILRTEAVHPWLARWNHEASPPPMLPPHRRSQLSFGKTACTDVGRDLLCAYAHGPTLDPVSPLPLRLSRRLGRPASRLNGESRSRTNWRHVVSYSKAPDFSNNGSSTIGQYSMSAARRV</sequence>
<gene>
    <name evidence="2" type="ORF">DM02DRAFT_407513</name>
</gene>
<keyword evidence="1" id="KW-0812">Transmembrane</keyword>